<organism evidence="2 3">
    <name type="scientific">Collybia nuda</name>
    <dbReference type="NCBI Taxonomy" id="64659"/>
    <lineage>
        <taxon>Eukaryota</taxon>
        <taxon>Fungi</taxon>
        <taxon>Dikarya</taxon>
        <taxon>Basidiomycota</taxon>
        <taxon>Agaricomycotina</taxon>
        <taxon>Agaricomycetes</taxon>
        <taxon>Agaricomycetidae</taxon>
        <taxon>Agaricales</taxon>
        <taxon>Tricholomatineae</taxon>
        <taxon>Clitocybaceae</taxon>
        <taxon>Collybia</taxon>
    </lineage>
</organism>
<gene>
    <name evidence="2" type="ORF">BDZ94DRAFT_1159402</name>
</gene>
<keyword evidence="3" id="KW-1185">Reference proteome</keyword>
<dbReference type="EMBL" id="MU150245">
    <property type="protein sequence ID" value="KAF9465754.1"/>
    <property type="molecule type" value="Genomic_DNA"/>
</dbReference>
<proteinExistence type="predicted"/>
<feature type="compositionally biased region" description="Polar residues" evidence="1">
    <location>
        <begin position="145"/>
        <end position="158"/>
    </location>
</feature>
<sequence length="234" mass="23876">MRDVFNPHITNPDANTEWPVGSKQTVTWETADIPPDSQLTRPDGKILLGHLGPVGGMNLDFDHPLAQGFKLRDGKVQITVPDVAPRDDYIIILMGDSGNASPSFAITRITNGGGNSSSSISKTQAPSSTQTSTPAAPSPTPSSTGTDDPNNAVASPSGTDAPSSASSTLSLPVPITGTVITGGVSSDSSTPSGSAPGPESSSAGSTSSAWSTRYLDSTKTFTIGIMSLTLMLAM</sequence>
<dbReference type="Proteomes" id="UP000807353">
    <property type="component" value="Unassembled WGS sequence"/>
</dbReference>
<reference evidence="2" key="1">
    <citation type="submission" date="2020-11" db="EMBL/GenBank/DDBJ databases">
        <authorList>
            <consortium name="DOE Joint Genome Institute"/>
            <person name="Ahrendt S."/>
            <person name="Riley R."/>
            <person name="Andreopoulos W."/>
            <person name="Labutti K."/>
            <person name="Pangilinan J."/>
            <person name="Ruiz-Duenas F.J."/>
            <person name="Barrasa J.M."/>
            <person name="Sanchez-Garcia M."/>
            <person name="Camarero S."/>
            <person name="Miyauchi S."/>
            <person name="Serrano A."/>
            <person name="Linde D."/>
            <person name="Babiker R."/>
            <person name="Drula E."/>
            <person name="Ayuso-Fernandez I."/>
            <person name="Pacheco R."/>
            <person name="Padilla G."/>
            <person name="Ferreira P."/>
            <person name="Barriuso J."/>
            <person name="Kellner H."/>
            <person name="Castanera R."/>
            <person name="Alfaro M."/>
            <person name="Ramirez L."/>
            <person name="Pisabarro A.G."/>
            <person name="Kuo A."/>
            <person name="Tritt A."/>
            <person name="Lipzen A."/>
            <person name="He G."/>
            <person name="Yan M."/>
            <person name="Ng V."/>
            <person name="Cullen D."/>
            <person name="Martin F."/>
            <person name="Rosso M.-N."/>
            <person name="Henrissat B."/>
            <person name="Hibbett D."/>
            <person name="Martinez A.T."/>
            <person name="Grigoriev I.V."/>
        </authorList>
    </citation>
    <scope>NUCLEOTIDE SEQUENCE</scope>
    <source>
        <strain evidence="2">CBS 247.69</strain>
    </source>
</reference>
<feature type="compositionally biased region" description="Low complexity" evidence="1">
    <location>
        <begin position="159"/>
        <end position="172"/>
    </location>
</feature>
<feature type="compositionally biased region" description="Low complexity" evidence="1">
    <location>
        <begin position="185"/>
        <end position="209"/>
    </location>
</feature>
<evidence type="ECO:0000313" key="2">
    <source>
        <dbReference type="EMBL" id="KAF9465754.1"/>
    </source>
</evidence>
<comment type="caution">
    <text evidence="2">The sequence shown here is derived from an EMBL/GenBank/DDBJ whole genome shotgun (WGS) entry which is preliminary data.</text>
</comment>
<name>A0A9P5YAK9_9AGAR</name>
<dbReference type="AlphaFoldDB" id="A0A9P5YAK9"/>
<protein>
    <submittedName>
        <fullName evidence="2">Uncharacterized protein</fullName>
    </submittedName>
</protein>
<evidence type="ECO:0000256" key="1">
    <source>
        <dbReference type="SAM" id="MobiDB-lite"/>
    </source>
</evidence>
<accession>A0A9P5YAK9</accession>
<dbReference type="OrthoDB" id="2339190at2759"/>
<feature type="compositionally biased region" description="Low complexity" evidence="1">
    <location>
        <begin position="116"/>
        <end position="135"/>
    </location>
</feature>
<evidence type="ECO:0000313" key="3">
    <source>
        <dbReference type="Proteomes" id="UP000807353"/>
    </source>
</evidence>
<feature type="region of interest" description="Disordered" evidence="1">
    <location>
        <begin position="113"/>
        <end position="209"/>
    </location>
</feature>